<dbReference type="Pfam" id="PF18955">
    <property type="entry name" value="DUF5698"/>
    <property type="match status" value="1"/>
</dbReference>
<dbReference type="EMBL" id="QEWP01000004">
    <property type="protein sequence ID" value="PWE00074.1"/>
    <property type="molecule type" value="Genomic_DNA"/>
</dbReference>
<dbReference type="PANTHER" id="PTHR40060:SF1">
    <property type="entry name" value="UPF0316 PROTEIN YEBE"/>
    <property type="match status" value="1"/>
</dbReference>
<dbReference type="InterPro" id="IPR022930">
    <property type="entry name" value="UPF0316"/>
</dbReference>
<evidence type="ECO:0000313" key="9">
    <source>
        <dbReference type="EMBL" id="PWE00074.1"/>
    </source>
</evidence>
<organism evidence="9 10">
    <name type="scientific">Marinilabilia rubra</name>
    <dbReference type="NCBI Taxonomy" id="2162893"/>
    <lineage>
        <taxon>Bacteria</taxon>
        <taxon>Pseudomonadati</taxon>
        <taxon>Bacteroidota</taxon>
        <taxon>Bacteroidia</taxon>
        <taxon>Marinilabiliales</taxon>
        <taxon>Marinilabiliaceae</taxon>
        <taxon>Marinilabilia</taxon>
    </lineage>
</organism>
<keyword evidence="5 6" id="KW-0472">Membrane</keyword>
<dbReference type="NCBIfam" id="NF003191">
    <property type="entry name" value="PRK04164.1-2"/>
    <property type="match status" value="1"/>
</dbReference>
<feature type="transmembrane region" description="Helical" evidence="6">
    <location>
        <begin position="41"/>
        <end position="62"/>
    </location>
</feature>
<evidence type="ECO:0000256" key="1">
    <source>
        <dbReference type="ARBA" id="ARBA00004651"/>
    </source>
</evidence>
<comment type="similarity">
    <text evidence="6">Belongs to the UPF0316 family.</text>
</comment>
<name>A0A2U2BAI1_9BACT</name>
<dbReference type="Proteomes" id="UP000244956">
    <property type="component" value="Unassembled WGS sequence"/>
</dbReference>
<dbReference type="HAMAP" id="MF_01515">
    <property type="entry name" value="UPF0316"/>
    <property type="match status" value="1"/>
</dbReference>
<dbReference type="InterPro" id="IPR044035">
    <property type="entry name" value="DUF5698"/>
</dbReference>
<keyword evidence="4 6" id="KW-1133">Transmembrane helix</keyword>
<dbReference type="AlphaFoldDB" id="A0A2U2BAI1"/>
<keyword evidence="2 6" id="KW-1003">Cell membrane</keyword>
<evidence type="ECO:0000259" key="8">
    <source>
        <dbReference type="Pfam" id="PF18955"/>
    </source>
</evidence>
<comment type="caution">
    <text evidence="9">The sequence shown here is derived from an EMBL/GenBank/DDBJ whole genome shotgun (WGS) entry which is preliminary data.</text>
</comment>
<evidence type="ECO:0000313" key="10">
    <source>
        <dbReference type="Proteomes" id="UP000244956"/>
    </source>
</evidence>
<reference evidence="9 10" key="1">
    <citation type="submission" date="2018-05" db="EMBL/GenBank/DDBJ databases">
        <title>Marinilabilia rubrum sp. nov., isolated from saltern sediment.</title>
        <authorList>
            <person name="Zhang R."/>
        </authorList>
    </citation>
    <scope>NUCLEOTIDE SEQUENCE [LARGE SCALE GENOMIC DNA]</scope>
    <source>
        <strain evidence="9 10">WTE16</strain>
    </source>
</reference>
<comment type="subcellular location">
    <subcellularLocation>
        <location evidence="1 6">Cell membrane</location>
        <topology evidence="1 6">Multi-pass membrane protein</topology>
    </subcellularLocation>
</comment>
<evidence type="ECO:0000256" key="4">
    <source>
        <dbReference type="ARBA" id="ARBA00022989"/>
    </source>
</evidence>
<feature type="transmembrane region" description="Helical" evidence="6">
    <location>
        <begin position="6"/>
        <end position="34"/>
    </location>
</feature>
<dbReference type="GO" id="GO:0005886">
    <property type="term" value="C:plasma membrane"/>
    <property type="evidence" value="ECO:0007669"/>
    <property type="project" value="UniProtKB-SubCell"/>
</dbReference>
<accession>A0A2U2BAI1</accession>
<evidence type="ECO:0000259" key="7">
    <source>
        <dbReference type="Pfam" id="PF10035"/>
    </source>
</evidence>
<proteinExistence type="inferred from homology"/>
<sequence length="192" mass="21680">MLTEGFWYTWILIPALIFFARVADVSIGTIRIVFISKGLKILAPVLGFFEILIWLLAMTKVFENLDNWLYFIAYSAGFAAGNYIGLLIEEKLAIGYVNLQIITQNSGIELAQKLSERGFGVTWHDAFGSRGKVTVIYCVSKRSNFELATGIIKKSNPKAFYTIEDVRYANQGVHPLPAMQRGFVQFPRRKGK</sequence>
<feature type="domain" description="DUF5698" evidence="8">
    <location>
        <begin position="29"/>
        <end position="85"/>
    </location>
</feature>
<dbReference type="InterPro" id="IPR019264">
    <property type="entry name" value="DUF2179"/>
</dbReference>
<dbReference type="Pfam" id="PF10035">
    <property type="entry name" value="DUF2179"/>
    <property type="match status" value="1"/>
</dbReference>
<dbReference type="RefSeq" id="WP_109263697.1">
    <property type="nucleotide sequence ID" value="NZ_QEWP01000004.1"/>
</dbReference>
<keyword evidence="3 6" id="KW-0812">Transmembrane</keyword>
<gene>
    <name evidence="9" type="ORF">DDZ16_06860</name>
</gene>
<evidence type="ECO:0000256" key="6">
    <source>
        <dbReference type="HAMAP-Rule" id="MF_01515"/>
    </source>
</evidence>
<evidence type="ECO:0000256" key="5">
    <source>
        <dbReference type="ARBA" id="ARBA00023136"/>
    </source>
</evidence>
<evidence type="ECO:0000256" key="3">
    <source>
        <dbReference type="ARBA" id="ARBA00022692"/>
    </source>
</evidence>
<evidence type="ECO:0000256" key="2">
    <source>
        <dbReference type="ARBA" id="ARBA00022475"/>
    </source>
</evidence>
<dbReference type="CDD" id="cd16381">
    <property type="entry name" value="YitT_C_like_1"/>
    <property type="match status" value="1"/>
</dbReference>
<feature type="domain" description="DUF2179" evidence="7">
    <location>
        <begin position="119"/>
        <end position="168"/>
    </location>
</feature>
<dbReference type="OrthoDB" id="48231at2"/>
<dbReference type="PANTHER" id="PTHR40060">
    <property type="entry name" value="UPF0316 PROTEIN YEBE"/>
    <property type="match status" value="1"/>
</dbReference>
<protein>
    <recommendedName>
        <fullName evidence="6">UPF0316 protein DDZ16_06860</fullName>
    </recommendedName>
</protein>
<feature type="transmembrane region" description="Helical" evidence="6">
    <location>
        <begin position="68"/>
        <end position="88"/>
    </location>
</feature>
<keyword evidence="10" id="KW-1185">Reference proteome</keyword>